<dbReference type="Gene3D" id="2.120.10.10">
    <property type="match status" value="1"/>
</dbReference>
<dbReference type="InterPro" id="IPR026444">
    <property type="entry name" value="Secre_tail"/>
</dbReference>
<comment type="caution">
    <text evidence="2">The sequence shown here is derived from an EMBL/GenBank/DDBJ whole genome shotgun (WGS) entry which is preliminary data.</text>
</comment>
<evidence type="ECO:0000313" key="2">
    <source>
        <dbReference type="EMBL" id="RKX68368.1"/>
    </source>
</evidence>
<dbReference type="Proteomes" id="UP000268469">
    <property type="component" value="Unassembled WGS sequence"/>
</dbReference>
<dbReference type="InterPro" id="IPR036278">
    <property type="entry name" value="Sialidase_sf"/>
</dbReference>
<evidence type="ECO:0000259" key="1">
    <source>
        <dbReference type="Pfam" id="PF18962"/>
    </source>
</evidence>
<proteinExistence type="predicted"/>
<reference evidence="2 3" key="1">
    <citation type="submission" date="2018-06" db="EMBL/GenBank/DDBJ databases">
        <title>Extensive metabolic versatility and redundancy in microbially diverse, dynamic hydrothermal sediments.</title>
        <authorList>
            <person name="Dombrowski N."/>
            <person name="Teske A."/>
            <person name="Baker B.J."/>
        </authorList>
    </citation>
    <scope>NUCLEOTIDE SEQUENCE [LARGE SCALE GENOMIC DNA]</scope>
    <source>
        <strain evidence="2">B36_G15</strain>
    </source>
</reference>
<dbReference type="NCBIfam" id="TIGR04183">
    <property type="entry name" value="Por_Secre_tail"/>
    <property type="match status" value="1"/>
</dbReference>
<name>A0A660SC32_UNCW3</name>
<evidence type="ECO:0000313" key="3">
    <source>
        <dbReference type="Proteomes" id="UP000268469"/>
    </source>
</evidence>
<sequence>MKLLILLFISSPGDSVGWTYIDFQSSANTRQMVWFDGASGAHVDFWRAHEPYPYPDRKCAYNFKEAGGPWYGAEPVSSERSGYAALGVKSSGAGVCAYHQQVSGENYSCWIAVDEGPGQYNFTEHKCCPQNVTKDWIWPSFAIDDKDYFHCLGHIFQTEDNIYYSRSTDDGYTWTDLMLVNTNNQAPGLDYDVFADRWQSPGYVMMVWLEPIPGSDIGSNVWINISTDYGETWQGRQNITNFTTSDTIVADNDCRPIFDKNGDPHVVFTVVDTALLNNRSWIMHWSPSTGLRFVTKPWELPGLAQNPPCHRPTLAIDRDNHYLYCIFVGYSDADTAQSGYYNGDIYGIASTDGGFTWLSNVGDSAVNITRSKSPGAPPGQYHDDEFPSAHPYIEMIGGRRTLIISYLEDKDPGIYGDTKNPFRVYFYPVDSILRVGETTEILPPAGLVNIFPNPSRGVINIEYTLSRRSRVKISLFDITGRMVDNLLNRILDAGNHRLIFRLNLPSGLYFIQMETVNYRKVVSLIFCDKP</sequence>
<dbReference type="EMBL" id="QNBE01000171">
    <property type="protein sequence ID" value="RKX68368.1"/>
    <property type="molecule type" value="Genomic_DNA"/>
</dbReference>
<gene>
    <name evidence="2" type="ORF">DRP53_10885</name>
</gene>
<dbReference type="AlphaFoldDB" id="A0A660SC32"/>
<accession>A0A660SC32</accession>
<feature type="domain" description="Secretion system C-terminal sorting" evidence="1">
    <location>
        <begin position="450"/>
        <end position="521"/>
    </location>
</feature>
<dbReference type="CDD" id="cd15482">
    <property type="entry name" value="Sialidase_non-viral"/>
    <property type="match status" value="1"/>
</dbReference>
<organism evidence="2 3">
    <name type="scientific">candidate division WOR-3 bacterium</name>
    <dbReference type="NCBI Taxonomy" id="2052148"/>
    <lineage>
        <taxon>Bacteria</taxon>
        <taxon>Bacteria division WOR-3</taxon>
    </lineage>
</organism>
<dbReference type="Pfam" id="PF18962">
    <property type="entry name" value="Por_Secre_tail"/>
    <property type="match status" value="1"/>
</dbReference>
<protein>
    <recommendedName>
        <fullName evidence="1">Secretion system C-terminal sorting domain-containing protein</fullName>
    </recommendedName>
</protein>
<dbReference type="SUPFAM" id="SSF50939">
    <property type="entry name" value="Sialidases"/>
    <property type="match status" value="1"/>
</dbReference>